<proteinExistence type="predicted"/>
<accession>A0A915HUT3</accession>
<name>A0A915HUT3_ROMCU</name>
<keyword evidence="1" id="KW-1185">Reference proteome</keyword>
<dbReference type="WBParaSite" id="nRc.2.0.1.t05540-RA">
    <property type="protein sequence ID" value="nRc.2.0.1.t05540-RA"/>
    <property type="gene ID" value="nRc.2.0.1.g05540"/>
</dbReference>
<protein>
    <submittedName>
        <fullName evidence="2">Uncharacterized protein</fullName>
    </submittedName>
</protein>
<evidence type="ECO:0000313" key="2">
    <source>
        <dbReference type="WBParaSite" id="nRc.2.0.1.t05540-RA"/>
    </source>
</evidence>
<dbReference type="Proteomes" id="UP000887565">
    <property type="component" value="Unplaced"/>
</dbReference>
<organism evidence="1 2">
    <name type="scientific">Romanomermis culicivorax</name>
    <name type="common">Nematode worm</name>
    <dbReference type="NCBI Taxonomy" id="13658"/>
    <lineage>
        <taxon>Eukaryota</taxon>
        <taxon>Metazoa</taxon>
        <taxon>Ecdysozoa</taxon>
        <taxon>Nematoda</taxon>
        <taxon>Enoplea</taxon>
        <taxon>Dorylaimia</taxon>
        <taxon>Mermithida</taxon>
        <taxon>Mermithoidea</taxon>
        <taxon>Mermithidae</taxon>
        <taxon>Romanomermis</taxon>
    </lineage>
</organism>
<sequence length="114" mass="13103">MESESEFETSSVACTVRVYCKNLNLESESKSQLIESVESDSEFETKKKLPRSKNKSGIQLHVVFSDNLFQILKNLLNQNKTQWYLATGKFDYTSVKLAEQNSRQPSGIFFSKQH</sequence>
<evidence type="ECO:0000313" key="1">
    <source>
        <dbReference type="Proteomes" id="UP000887565"/>
    </source>
</evidence>
<dbReference type="AlphaFoldDB" id="A0A915HUT3"/>
<reference evidence="2" key="1">
    <citation type="submission" date="2022-11" db="UniProtKB">
        <authorList>
            <consortium name="WormBaseParasite"/>
        </authorList>
    </citation>
    <scope>IDENTIFICATION</scope>
</reference>